<evidence type="ECO:0000256" key="2">
    <source>
        <dbReference type="ARBA" id="ARBA00022722"/>
    </source>
</evidence>
<keyword evidence="5 7" id="KW-0378">Hydrolase</keyword>
<dbReference type="PROSITE" id="PS01306">
    <property type="entry name" value="UPF0054"/>
    <property type="match status" value="1"/>
</dbReference>
<keyword evidence="4 7" id="KW-0255">Endonuclease</keyword>
<dbReference type="NCBIfam" id="TIGR00043">
    <property type="entry name" value="rRNA maturation RNase YbeY"/>
    <property type="match status" value="1"/>
</dbReference>
<dbReference type="EMBL" id="JAUSVK010000001">
    <property type="protein sequence ID" value="MDQ0392568.1"/>
    <property type="molecule type" value="Genomic_DNA"/>
</dbReference>
<keyword evidence="7" id="KW-0698">rRNA processing</keyword>
<dbReference type="Pfam" id="PF02130">
    <property type="entry name" value="YbeY"/>
    <property type="match status" value="1"/>
</dbReference>
<feature type="binding site" evidence="7">
    <location>
        <position position="132"/>
    </location>
    <ligand>
        <name>Zn(2+)</name>
        <dbReference type="ChEBI" id="CHEBI:29105"/>
        <note>catalytic</note>
    </ligand>
</feature>
<comment type="cofactor">
    <cofactor evidence="7">
        <name>Zn(2+)</name>
        <dbReference type="ChEBI" id="CHEBI:29105"/>
    </cofactor>
    <text evidence="7">Binds 1 zinc ion.</text>
</comment>
<dbReference type="InterPro" id="IPR023091">
    <property type="entry name" value="MetalPrtase_cat_dom_sf_prd"/>
</dbReference>
<comment type="similarity">
    <text evidence="1 7">Belongs to the endoribonuclease YbeY family.</text>
</comment>
<evidence type="ECO:0000256" key="7">
    <source>
        <dbReference type="HAMAP-Rule" id="MF_00009"/>
    </source>
</evidence>
<dbReference type="InterPro" id="IPR020549">
    <property type="entry name" value="YbeY_CS"/>
</dbReference>
<keyword evidence="6 7" id="KW-0862">Zinc</keyword>
<dbReference type="Gene3D" id="3.40.390.30">
    <property type="entry name" value="Metalloproteases ('zincins'), catalytic domain"/>
    <property type="match status" value="1"/>
</dbReference>
<feature type="binding site" evidence="7">
    <location>
        <position position="122"/>
    </location>
    <ligand>
        <name>Zn(2+)</name>
        <dbReference type="ChEBI" id="CHEBI:29105"/>
        <note>catalytic</note>
    </ligand>
</feature>
<evidence type="ECO:0000313" key="8">
    <source>
        <dbReference type="EMBL" id="MDQ0392568.1"/>
    </source>
</evidence>
<protein>
    <recommendedName>
        <fullName evidence="7">Endoribonuclease YbeY</fullName>
        <ecNumber evidence="7">3.1.-.-</ecNumber>
    </recommendedName>
</protein>
<proteinExistence type="inferred from homology"/>
<dbReference type="SUPFAM" id="SSF55486">
    <property type="entry name" value="Metalloproteases ('zincins'), catalytic domain"/>
    <property type="match status" value="1"/>
</dbReference>
<keyword evidence="7" id="KW-0690">Ribosome biogenesis</keyword>
<comment type="function">
    <text evidence="7">Single strand-specific metallo-endoribonuclease involved in late-stage 70S ribosome quality control and in maturation of the 3' terminus of the 16S rRNA.</text>
</comment>
<evidence type="ECO:0000256" key="4">
    <source>
        <dbReference type="ARBA" id="ARBA00022759"/>
    </source>
</evidence>
<sequence>MSRHEIAIDIAEESDLWQRFDDMEERVRRAVTASVAVAALRHAPGAELSVVLTDDEAIRAINAQWRSLDKPTNVLSFPQAEGKAIARTPMLGDIILAYETIEREAEEAERPFADHLTHLVVHGLLHIFGYDHLTDAEAEAMEALEIRILATLGIENPYAGAPLLREAS</sequence>
<accession>A0ABU0FEP0</accession>
<gene>
    <name evidence="7" type="primary">ybeY</name>
    <name evidence="8" type="ORF">J3R73_002360</name>
</gene>
<dbReference type="PANTHER" id="PTHR46986:SF1">
    <property type="entry name" value="ENDORIBONUCLEASE YBEY, CHLOROPLASTIC"/>
    <property type="match status" value="1"/>
</dbReference>
<feature type="binding site" evidence="7">
    <location>
        <position position="126"/>
    </location>
    <ligand>
        <name>Zn(2+)</name>
        <dbReference type="ChEBI" id="CHEBI:29105"/>
        <note>catalytic</note>
    </ligand>
</feature>
<keyword evidence="9" id="KW-1185">Reference proteome</keyword>
<comment type="caution">
    <text evidence="8">The sequence shown here is derived from an EMBL/GenBank/DDBJ whole genome shotgun (WGS) entry which is preliminary data.</text>
</comment>
<dbReference type="Proteomes" id="UP001237448">
    <property type="component" value="Unassembled WGS sequence"/>
</dbReference>
<dbReference type="PANTHER" id="PTHR46986">
    <property type="entry name" value="ENDORIBONUCLEASE YBEY, CHLOROPLASTIC"/>
    <property type="match status" value="1"/>
</dbReference>
<name>A0ABU0FEP0_9HYPH</name>
<dbReference type="InterPro" id="IPR002036">
    <property type="entry name" value="YbeY"/>
</dbReference>
<keyword evidence="3 7" id="KW-0479">Metal-binding</keyword>
<comment type="subcellular location">
    <subcellularLocation>
        <location evidence="7">Cytoplasm</location>
    </subcellularLocation>
</comment>
<evidence type="ECO:0000256" key="3">
    <source>
        <dbReference type="ARBA" id="ARBA00022723"/>
    </source>
</evidence>
<keyword evidence="7" id="KW-0963">Cytoplasm</keyword>
<evidence type="ECO:0000256" key="6">
    <source>
        <dbReference type="ARBA" id="ARBA00022833"/>
    </source>
</evidence>
<dbReference type="HAMAP" id="MF_00009">
    <property type="entry name" value="Endoribonucl_YbeY"/>
    <property type="match status" value="1"/>
</dbReference>
<keyword evidence="2 7" id="KW-0540">Nuclease</keyword>
<organism evidence="8 9">
    <name type="scientific">Labrys monachus</name>
    <dbReference type="NCBI Taxonomy" id="217067"/>
    <lineage>
        <taxon>Bacteria</taxon>
        <taxon>Pseudomonadati</taxon>
        <taxon>Pseudomonadota</taxon>
        <taxon>Alphaproteobacteria</taxon>
        <taxon>Hyphomicrobiales</taxon>
        <taxon>Xanthobacteraceae</taxon>
        <taxon>Labrys</taxon>
    </lineage>
</organism>
<reference evidence="8 9" key="1">
    <citation type="submission" date="2023-07" db="EMBL/GenBank/DDBJ databases">
        <title>Genomic Encyclopedia of Type Strains, Phase IV (KMG-IV): sequencing the most valuable type-strain genomes for metagenomic binning, comparative biology and taxonomic classification.</title>
        <authorList>
            <person name="Goeker M."/>
        </authorList>
    </citation>
    <scope>NUCLEOTIDE SEQUENCE [LARGE SCALE GENOMIC DNA]</scope>
    <source>
        <strain evidence="8 9">DSM 5896</strain>
    </source>
</reference>
<dbReference type="EC" id="3.1.-.-" evidence="7"/>
<evidence type="ECO:0000313" key="9">
    <source>
        <dbReference type="Proteomes" id="UP001237448"/>
    </source>
</evidence>
<dbReference type="RefSeq" id="WP_307426646.1">
    <property type="nucleotide sequence ID" value="NZ_JAUSVK010000001.1"/>
</dbReference>
<evidence type="ECO:0000256" key="5">
    <source>
        <dbReference type="ARBA" id="ARBA00022801"/>
    </source>
</evidence>
<evidence type="ECO:0000256" key="1">
    <source>
        <dbReference type="ARBA" id="ARBA00010875"/>
    </source>
</evidence>